<dbReference type="AlphaFoldDB" id="A0A9W8ECL8"/>
<name>A0A9W8ECL8_9FUNG</name>
<evidence type="ECO:0000313" key="2">
    <source>
        <dbReference type="Proteomes" id="UP001151582"/>
    </source>
</evidence>
<reference evidence="1" key="1">
    <citation type="submission" date="2022-07" db="EMBL/GenBank/DDBJ databases">
        <title>Phylogenomic reconstructions and comparative analyses of Kickxellomycotina fungi.</title>
        <authorList>
            <person name="Reynolds N.K."/>
            <person name="Stajich J.E."/>
            <person name="Barry K."/>
            <person name="Grigoriev I.V."/>
            <person name="Crous P."/>
            <person name="Smith M.E."/>
        </authorList>
    </citation>
    <scope>NUCLEOTIDE SEQUENCE</scope>
    <source>
        <strain evidence="1">RSA 567</strain>
    </source>
</reference>
<gene>
    <name evidence="1" type="ORF">H4R34_002782</name>
</gene>
<accession>A0A9W8ECL8</accession>
<protein>
    <submittedName>
        <fullName evidence="1">Uncharacterized protein</fullName>
    </submittedName>
</protein>
<keyword evidence="2" id="KW-1185">Reference proteome</keyword>
<comment type="caution">
    <text evidence="1">The sequence shown here is derived from an EMBL/GenBank/DDBJ whole genome shotgun (WGS) entry which is preliminary data.</text>
</comment>
<dbReference type="EMBL" id="JANBQB010000212">
    <property type="protein sequence ID" value="KAJ1979571.1"/>
    <property type="molecule type" value="Genomic_DNA"/>
</dbReference>
<organism evidence="1 2">
    <name type="scientific">Dimargaris verticillata</name>
    <dbReference type="NCBI Taxonomy" id="2761393"/>
    <lineage>
        <taxon>Eukaryota</taxon>
        <taxon>Fungi</taxon>
        <taxon>Fungi incertae sedis</taxon>
        <taxon>Zoopagomycota</taxon>
        <taxon>Kickxellomycotina</taxon>
        <taxon>Dimargaritomycetes</taxon>
        <taxon>Dimargaritales</taxon>
        <taxon>Dimargaritaceae</taxon>
        <taxon>Dimargaris</taxon>
    </lineage>
</organism>
<sequence length="383" mass="43512">MDLQAILPTNHKFYSAAAIALGPELQVIGAQYLEDPTVPEEEKQRYRSLQQTDSLASPAMFNGYFWQHLKFRWDHDLFSIPWGENPSQNHITADVVLDHLRDDIIILSRTYLRFAPDLVEAFANPEPIPLDSVPHPDLFLVHPLLQQTNFYHLYMTLLSSTASNGFEAFTSITKDPLGAFNKGYVADIPALVEKYLEVINNDNLCLSLQARQHDPVYATLAPHITRNDPDRTRYFFNDIMGFQVIPRLIMAHVAMGYFKQALVFIDRMLNNPYLVSLWQSIEADTGLNYYELAAYAALSADQSDKTFVFVATMKEQPGFRINRLTQCLGEGYYSPPTIAKLKEAIGEELLFAPISDSGCGRFRGLFQRGQYYADTLVVESFQS</sequence>
<dbReference type="Proteomes" id="UP001151582">
    <property type="component" value="Unassembled WGS sequence"/>
</dbReference>
<evidence type="ECO:0000313" key="1">
    <source>
        <dbReference type="EMBL" id="KAJ1979571.1"/>
    </source>
</evidence>
<proteinExistence type="predicted"/>